<keyword evidence="1" id="KW-1133">Transmembrane helix</keyword>
<proteinExistence type="predicted"/>
<evidence type="ECO:0000313" key="3">
    <source>
        <dbReference type="Proteomes" id="UP000249467"/>
    </source>
</evidence>
<reference evidence="2 3" key="2">
    <citation type="submission" date="2018-06" db="EMBL/GenBank/DDBJ databases">
        <title>Metagenomic assembly of (sub)arctic Cyanobacteria and their associated microbiome from non-axenic cultures.</title>
        <authorList>
            <person name="Baurain D."/>
        </authorList>
    </citation>
    <scope>NUCLEOTIDE SEQUENCE [LARGE SCALE GENOMIC DNA]</scope>
    <source>
        <strain evidence="2">ULC066bin1</strain>
    </source>
</reference>
<feature type="transmembrane region" description="Helical" evidence="1">
    <location>
        <begin position="13"/>
        <end position="30"/>
    </location>
</feature>
<keyword evidence="1" id="KW-0812">Transmembrane</keyword>
<protein>
    <submittedName>
        <fullName evidence="2">Uncharacterized protein</fullName>
    </submittedName>
</protein>
<name>A0A2W4WJB2_9CYAN</name>
<sequence length="258" mass="29028">MQFNLINPMFQSFFTRILSPYTLLGILFILHDYAIWNHARANAQPTSSSQQILSGNYAIGGTGMALVVRGNQYYYSDEIGQTEWKPTSQLNYINEGVVFGEGYYWCLRTLPGPRGVCTRHGWMRDISTEDIQRCSDALTATQDRIRQTKNVLSLKMITIQVSDRYPDRPSDRPDGYQFLMVGKGGFDILASEQLMASISTQIITNCPSVSMVEFATYPEGAGIYGLVNNKVQGFDCYEAYNTLQSPNPKPPWGYEGCL</sequence>
<keyword evidence="1" id="KW-0472">Membrane</keyword>
<dbReference type="Proteomes" id="UP000249467">
    <property type="component" value="Unassembled WGS sequence"/>
</dbReference>
<reference evidence="2 3" key="1">
    <citation type="submission" date="2018-04" db="EMBL/GenBank/DDBJ databases">
        <authorList>
            <person name="Go L.Y."/>
            <person name="Mitchell J.A."/>
        </authorList>
    </citation>
    <scope>NUCLEOTIDE SEQUENCE [LARGE SCALE GENOMIC DNA]</scope>
    <source>
        <strain evidence="2">ULC066bin1</strain>
    </source>
</reference>
<gene>
    <name evidence="2" type="ORF">DCF19_04875</name>
</gene>
<organism evidence="2 3">
    <name type="scientific">Pseudanabaena frigida</name>
    <dbReference type="NCBI Taxonomy" id="945775"/>
    <lineage>
        <taxon>Bacteria</taxon>
        <taxon>Bacillati</taxon>
        <taxon>Cyanobacteriota</taxon>
        <taxon>Cyanophyceae</taxon>
        <taxon>Pseudanabaenales</taxon>
        <taxon>Pseudanabaenaceae</taxon>
        <taxon>Pseudanabaena</taxon>
    </lineage>
</organism>
<evidence type="ECO:0000313" key="2">
    <source>
        <dbReference type="EMBL" id="PZO43287.1"/>
    </source>
</evidence>
<evidence type="ECO:0000256" key="1">
    <source>
        <dbReference type="SAM" id="Phobius"/>
    </source>
</evidence>
<dbReference type="EMBL" id="QBML01000005">
    <property type="protein sequence ID" value="PZO43287.1"/>
    <property type="molecule type" value="Genomic_DNA"/>
</dbReference>
<comment type="caution">
    <text evidence="2">The sequence shown here is derived from an EMBL/GenBank/DDBJ whole genome shotgun (WGS) entry which is preliminary data.</text>
</comment>
<dbReference type="AlphaFoldDB" id="A0A2W4WJB2"/>
<accession>A0A2W4WJB2</accession>